<dbReference type="AlphaFoldDB" id="A0AAU7CEW7"/>
<reference evidence="5" key="1">
    <citation type="submission" date="2024-05" db="EMBL/GenBank/DDBJ databases">
        <title>Planctomycetes of the genus Singulisphaera possess chitinolytic capabilities.</title>
        <authorList>
            <person name="Ivanova A."/>
        </authorList>
    </citation>
    <scope>NUCLEOTIDE SEQUENCE</scope>
    <source>
        <strain evidence="5">Ch08T</strain>
    </source>
</reference>
<feature type="domain" description="Glycosyltransferase 2-like" evidence="4">
    <location>
        <begin position="8"/>
        <end position="164"/>
    </location>
</feature>
<dbReference type="InterPro" id="IPR029044">
    <property type="entry name" value="Nucleotide-diphossugar_trans"/>
</dbReference>
<evidence type="ECO:0000259" key="4">
    <source>
        <dbReference type="Pfam" id="PF00535"/>
    </source>
</evidence>
<evidence type="ECO:0000256" key="2">
    <source>
        <dbReference type="ARBA" id="ARBA00022676"/>
    </source>
</evidence>
<sequence>MTPTPTISVVMPVYNAEPYVAEAVESILTQTFDNFEFIIIDDGSTDRSIHLLRHYATRDSRIRVIGRPNTGIVGALNDGLAVASGEFIARMDADDISLPSRFAIQLDYLKNHPECLAVGCMVLSIDKDGASLDTWNFPLDHEEIDKRQLEGHQEIAHPALMARRTAVLAVQGYRLESETCEDLDLFLRLAERGRLANVPDTLLKMRRHLSSICHTKQELQNRVRESVLLEAWKRRGLTTQTILHQDGPSDFSVSAYYRKWAWAALGGGHVPTARKYAWAALRRAPFSIETWRVLYCSQRGY</sequence>
<dbReference type="InterPro" id="IPR050834">
    <property type="entry name" value="Glycosyltransf_2"/>
</dbReference>
<dbReference type="PANTHER" id="PTHR43685">
    <property type="entry name" value="GLYCOSYLTRANSFERASE"/>
    <property type="match status" value="1"/>
</dbReference>
<dbReference type="InterPro" id="IPR001173">
    <property type="entry name" value="Glyco_trans_2-like"/>
</dbReference>
<dbReference type="Gene3D" id="3.90.550.10">
    <property type="entry name" value="Spore Coat Polysaccharide Biosynthesis Protein SpsA, Chain A"/>
    <property type="match status" value="1"/>
</dbReference>
<keyword evidence="3 5" id="KW-0808">Transferase</keyword>
<dbReference type="Pfam" id="PF00535">
    <property type="entry name" value="Glycos_transf_2"/>
    <property type="match status" value="1"/>
</dbReference>
<dbReference type="SUPFAM" id="SSF53448">
    <property type="entry name" value="Nucleotide-diphospho-sugar transferases"/>
    <property type="match status" value="1"/>
</dbReference>
<dbReference type="EMBL" id="CP155447">
    <property type="protein sequence ID" value="XBH03467.1"/>
    <property type="molecule type" value="Genomic_DNA"/>
</dbReference>
<comment type="similarity">
    <text evidence="1">Belongs to the glycosyltransferase 2 family.</text>
</comment>
<name>A0AAU7CEW7_9BACT</name>
<gene>
    <name evidence="5" type="ORF">V5E97_34955</name>
</gene>
<accession>A0AAU7CEW7</accession>
<protein>
    <submittedName>
        <fullName evidence="5">Glycosyltransferase</fullName>
        <ecNumber evidence="5">2.4.-.-</ecNumber>
    </submittedName>
</protein>
<dbReference type="GO" id="GO:0016757">
    <property type="term" value="F:glycosyltransferase activity"/>
    <property type="evidence" value="ECO:0007669"/>
    <property type="project" value="UniProtKB-KW"/>
</dbReference>
<organism evidence="5">
    <name type="scientific">Singulisphaera sp. Ch08</name>
    <dbReference type="NCBI Taxonomy" id="3120278"/>
    <lineage>
        <taxon>Bacteria</taxon>
        <taxon>Pseudomonadati</taxon>
        <taxon>Planctomycetota</taxon>
        <taxon>Planctomycetia</taxon>
        <taxon>Isosphaerales</taxon>
        <taxon>Isosphaeraceae</taxon>
        <taxon>Singulisphaera</taxon>
    </lineage>
</organism>
<evidence type="ECO:0000256" key="1">
    <source>
        <dbReference type="ARBA" id="ARBA00006739"/>
    </source>
</evidence>
<evidence type="ECO:0000256" key="3">
    <source>
        <dbReference type="ARBA" id="ARBA00022679"/>
    </source>
</evidence>
<keyword evidence="2 5" id="KW-0328">Glycosyltransferase</keyword>
<evidence type="ECO:0000313" key="5">
    <source>
        <dbReference type="EMBL" id="XBH03467.1"/>
    </source>
</evidence>
<proteinExistence type="inferred from homology"/>
<dbReference type="RefSeq" id="WP_406696201.1">
    <property type="nucleotide sequence ID" value="NZ_CP155447.1"/>
</dbReference>
<dbReference type="EC" id="2.4.-.-" evidence="5"/>
<dbReference type="PANTHER" id="PTHR43685:SF5">
    <property type="entry name" value="GLYCOSYLTRANSFERASE EPSE-RELATED"/>
    <property type="match status" value="1"/>
</dbReference>